<dbReference type="PANTHER" id="PTHR10412:SF10">
    <property type="entry name" value="GLYCOSYL HYDROLASE FAMILY 63 C-TERMINAL DOMAIN-CONTAINING PROTEIN"/>
    <property type="match status" value="1"/>
</dbReference>
<feature type="region of interest" description="Disordered" evidence="1">
    <location>
        <begin position="35"/>
        <end position="54"/>
    </location>
</feature>
<dbReference type="GO" id="GO:0004573">
    <property type="term" value="F:Glc3Man9GlcNAc2 oligosaccharide glucosidase activity"/>
    <property type="evidence" value="ECO:0007669"/>
    <property type="project" value="InterPro"/>
</dbReference>
<organism evidence="3">
    <name type="scientific">Tunturiibacter gelidiferens</name>
    <dbReference type="NCBI Taxonomy" id="3069689"/>
    <lineage>
        <taxon>Bacteria</taxon>
        <taxon>Pseudomonadati</taxon>
        <taxon>Acidobacteriota</taxon>
        <taxon>Terriglobia</taxon>
        <taxon>Terriglobales</taxon>
        <taxon>Acidobacteriaceae</taxon>
        <taxon>Tunturiibacter</taxon>
    </lineage>
</organism>
<dbReference type="AlphaFoldDB" id="A0AAU7Z744"/>
<gene>
    <name evidence="3" type="ORF">RBB81_10535</name>
</gene>
<dbReference type="InterPro" id="IPR012341">
    <property type="entry name" value="6hp_glycosidase-like_sf"/>
</dbReference>
<feature type="compositionally biased region" description="Basic and acidic residues" evidence="1">
    <location>
        <begin position="44"/>
        <end position="54"/>
    </location>
</feature>
<dbReference type="SUPFAM" id="SSF48208">
    <property type="entry name" value="Six-hairpin glycosidases"/>
    <property type="match status" value="1"/>
</dbReference>
<dbReference type="EMBL" id="CP132938">
    <property type="protein sequence ID" value="XCB24339.1"/>
    <property type="molecule type" value="Genomic_DNA"/>
</dbReference>
<protein>
    <submittedName>
        <fullName evidence="3">Glucosidase</fullName>
    </submittedName>
</protein>
<dbReference type="InterPro" id="IPR054491">
    <property type="entry name" value="MGH1-like_GH"/>
</dbReference>
<dbReference type="InterPro" id="IPR004888">
    <property type="entry name" value="Glycoside_hydrolase_63"/>
</dbReference>
<evidence type="ECO:0000259" key="2">
    <source>
        <dbReference type="Pfam" id="PF22422"/>
    </source>
</evidence>
<dbReference type="PANTHER" id="PTHR10412">
    <property type="entry name" value="MANNOSYL-OLIGOSACCHARIDE GLUCOSIDASE"/>
    <property type="match status" value="1"/>
</dbReference>
<dbReference type="InterPro" id="IPR008928">
    <property type="entry name" value="6-hairpin_glycosidase_sf"/>
</dbReference>
<reference evidence="3" key="1">
    <citation type="submission" date="2023-08" db="EMBL/GenBank/DDBJ databases">
        <authorList>
            <person name="Messyasz A."/>
            <person name="Mannisto M.K."/>
            <person name="Kerkhof L.J."/>
            <person name="Haggblom M."/>
        </authorList>
    </citation>
    <scope>NUCLEOTIDE SEQUENCE</scope>
    <source>
        <strain evidence="3">M8UP39</strain>
    </source>
</reference>
<dbReference type="Pfam" id="PF22422">
    <property type="entry name" value="MGH1-like_GH"/>
    <property type="match status" value="1"/>
</dbReference>
<name>A0AAU7Z744_9BACT</name>
<dbReference type="KEGG" id="tgi:RBB81_10535"/>
<dbReference type="Gene3D" id="1.50.10.10">
    <property type="match status" value="1"/>
</dbReference>
<evidence type="ECO:0000313" key="3">
    <source>
        <dbReference type="EMBL" id="XCB24339.1"/>
    </source>
</evidence>
<dbReference type="RefSeq" id="WP_353073663.1">
    <property type="nucleotide sequence ID" value="NZ_CP132938.1"/>
</dbReference>
<feature type="domain" description="Mannosylglycerate hydrolase MGH1-like glycoside hydrolase" evidence="2">
    <location>
        <begin position="472"/>
        <end position="578"/>
    </location>
</feature>
<dbReference type="GO" id="GO:0009311">
    <property type="term" value="P:oligosaccharide metabolic process"/>
    <property type="evidence" value="ECO:0007669"/>
    <property type="project" value="InterPro"/>
</dbReference>
<evidence type="ECO:0000256" key="1">
    <source>
        <dbReference type="SAM" id="MobiDB-lite"/>
    </source>
</evidence>
<accession>A0AAU7Z744</accession>
<sequence>MKYRKIRIVYFPAFKLQADGIRIMIDNATSKRQGAFSQLPSTAEDTRLAKSNSREENWQRWGTYLPERQWGTVREDYSADGNAWNFTHDMARYRAYRWGEDGILGWTDRECRLCFAPSLWNGNDPILKERLFGLGNPEGNHGEDVKEQYYYLDATPTHSYCKGLYKYPQRAFPYNDLVETNRKRGYDQPEYELLDTGIFDEERYFDVQVEYAKAGPEDTLIKLTISNRGPAASDLTVAPTLTFRNNWSWRNLEPGEETRPWMHMQESSDRIVIANHKILGRFRFCAIDESGPKKEEVIFTENDTNFHRLVSNYQGSARYSKDGFDRYLVRGELEAVNKELQGTKSAFVYRLRLGAGESSVLRLRLVREDNGEPPYINQQAFDEILTARQREADAFYAERIPDSFNDDERNVSRQAYAGLLWTKQFYYYISERWLEGDPAQPAPPKERLMGKNADWRHLYCRDILSMPDKWEYPWFAAWDTAFHMIPMAEIDPVFAKNQLLVLLREWYMHPNGQMPAYEFAFGDVNPPVHAWAVMHVYLIDARRNEGVKDIEFLERAFQKLLLNFTWWVNRNDQKGHNLFGGGFLGLDNIGVFDRSIKMPDGTSLDQADGTAWMGLYCSSMLLIALELAQTRPAYEDIASKFFEHYIAIIDAINGLGGTGLWNEEDGFYFDQLTTANQPPRALKVHSIVGIVPLYAICILHKEDVDRLPGFRKRMQWFLANKPELARHVSDVETSDPLLSGSKFIALVPKERLLRIFTRLLDETAFLSDHGVRGLSKYHDGNPYQVELAGKTLVVKYVPGEGDSGMFGGNSNWRGPVWFPMNILLLNSLATYHAVYGDTFTVECPTGSGKMLTLQEVQEEIARRLVGLFLRDADGRRPSHGNEQRYIDDPHWKNLVLFSEYFCGDTGRGTGASHQTGWTALAATCMEKMHRLKETVR</sequence>
<proteinExistence type="predicted"/>
<reference evidence="3" key="2">
    <citation type="journal article" date="2024" name="Environ. Microbiol.">
        <title>Genome analysis and description of Tunturibacter gen. nov. expands the diversity of Terriglobia in tundra soils.</title>
        <authorList>
            <person name="Messyasz A."/>
            <person name="Mannisto M.K."/>
            <person name="Kerkhof L.J."/>
            <person name="Haggblom M.M."/>
        </authorList>
    </citation>
    <scope>NUCLEOTIDE SEQUENCE</scope>
    <source>
        <strain evidence="3">M8UP39</strain>
    </source>
</reference>